<evidence type="ECO:0000313" key="4">
    <source>
        <dbReference type="Proteomes" id="UP001208017"/>
    </source>
</evidence>
<dbReference type="EMBL" id="JAPMLT010000003">
    <property type="protein sequence ID" value="MCX7570063.1"/>
    <property type="molecule type" value="Genomic_DNA"/>
</dbReference>
<comment type="caution">
    <text evidence="3">The sequence shown here is derived from an EMBL/GenBank/DDBJ whole genome shotgun (WGS) entry which is preliminary data.</text>
</comment>
<feature type="transmembrane region" description="Helical" evidence="2">
    <location>
        <begin position="54"/>
        <end position="75"/>
    </location>
</feature>
<keyword evidence="2" id="KW-1133">Transmembrane helix</keyword>
<feature type="region of interest" description="Disordered" evidence="1">
    <location>
        <begin position="1"/>
        <end position="26"/>
    </location>
</feature>
<evidence type="ECO:0000256" key="1">
    <source>
        <dbReference type="SAM" id="MobiDB-lite"/>
    </source>
</evidence>
<keyword evidence="2" id="KW-0812">Transmembrane</keyword>
<gene>
    <name evidence="3" type="ORF">OS242_08805</name>
</gene>
<evidence type="ECO:0008006" key="5">
    <source>
        <dbReference type="Google" id="ProtNLM"/>
    </source>
</evidence>
<proteinExistence type="predicted"/>
<accession>A0ABT3WZH9</accession>
<sequence>MTDRQWEGLDEELKSIRPQQGELPVGPEFDEARFKRRVVREYKRRTHAETRSRWLGRGLTGLTAAAAVWAGLLIADPFTASQTEQGAGLYSQAGEPKARGETSATESASSAAANMTTDTAKRVATPQEVVKYDTTVPDLGSGQLAFYFSGQITAEQMRDLKLPPEQMLDEETEFGLYLLNGSVQAYGLADGELQVRIRQEPTRLQVWSVPSLLLKDYAGQKVRVRVFDEAGAELTPMQEIVLPGVR</sequence>
<feature type="compositionally biased region" description="Low complexity" evidence="1">
    <location>
        <begin position="102"/>
        <end position="118"/>
    </location>
</feature>
<name>A0ABT3WZH9_9BACL</name>
<evidence type="ECO:0000313" key="3">
    <source>
        <dbReference type="EMBL" id="MCX7570063.1"/>
    </source>
</evidence>
<feature type="compositionally biased region" description="Basic and acidic residues" evidence="1">
    <location>
        <begin position="1"/>
        <end position="15"/>
    </location>
</feature>
<feature type="region of interest" description="Disordered" evidence="1">
    <location>
        <begin position="91"/>
        <end position="120"/>
    </location>
</feature>
<protein>
    <recommendedName>
        <fullName evidence="5">DUF4367 domain-containing protein</fullName>
    </recommendedName>
</protein>
<dbReference type="Proteomes" id="UP001208017">
    <property type="component" value="Unassembled WGS sequence"/>
</dbReference>
<evidence type="ECO:0000256" key="2">
    <source>
        <dbReference type="SAM" id="Phobius"/>
    </source>
</evidence>
<keyword evidence="4" id="KW-1185">Reference proteome</keyword>
<organism evidence="3 4">
    <name type="scientific">Tumebacillus lacus</name>
    <dbReference type="NCBI Taxonomy" id="2995335"/>
    <lineage>
        <taxon>Bacteria</taxon>
        <taxon>Bacillati</taxon>
        <taxon>Bacillota</taxon>
        <taxon>Bacilli</taxon>
        <taxon>Bacillales</taxon>
        <taxon>Alicyclobacillaceae</taxon>
        <taxon>Tumebacillus</taxon>
    </lineage>
</organism>
<keyword evidence="2" id="KW-0472">Membrane</keyword>
<dbReference type="RefSeq" id="WP_267151306.1">
    <property type="nucleotide sequence ID" value="NZ_JAPMLT010000003.1"/>
</dbReference>
<reference evidence="3 4" key="1">
    <citation type="submission" date="2022-11" db="EMBL/GenBank/DDBJ databases">
        <title>Study of microbial diversity in lake waters.</title>
        <authorList>
            <person name="Zhang J."/>
        </authorList>
    </citation>
    <scope>NUCLEOTIDE SEQUENCE [LARGE SCALE GENOMIC DNA]</scope>
    <source>
        <strain evidence="3 4">DT12</strain>
    </source>
</reference>